<feature type="domain" description="Nephrocystin 3-like N-terminal" evidence="3">
    <location>
        <begin position="165"/>
        <end position="336"/>
    </location>
</feature>
<evidence type="ECO:0000256" key="2">
    <source>
        <dbReference type="SAM" id="MobiDB-lite"/>
    </source>
</evidence>
<dbReference type="Proteomes" id="UP000298030">
    <property type="component" value="Unassembled WGS sequence"/>
</dbReference>
<dbReference type="OrthoDB" id="674604at2759"/>
<dbReference type="Gene3D" id="3.40.50.300">
    <property type="entry name" value="P-loop containing nucleotide triphosphate hydrolases"/>
    <property type="match status" value="1"/>
</dbReference>
<dbReference type="InterPro" id="IPR056884">
    <property type="entry name" value="NPHP3-like_N"/>
</dbReference>
<dbReference type="PANTHER" id="PTHR10039:SF14">
    <property type="entry name" value="NACHT DOMAIN-CONTAINING PROTEIN"/>
    <property type="match status" value="1"/>
</dbReference>
<dbReference type="Pfam" id="PF24883">
    <property type="entry name" value="NPHP3_N"/>
    <property type="match status" value="1"/>
</dbReference>
<feature type="compositionally biased region" description="Low complexity" evidence="2">
    <location>
        <begin position="43"/>
        <end position="61"/>
    </location>
</feature>
<reference evidence="4 5" key="1">
    <citation type="journal article" date="2019" name="Nat. Ecol. Evol.">
        <title>Megaphylogeny resolves global patterns of mushroom evolution.</title>
        <authorList>
            <person name="Varga T."/>
            <person name="Krizsan K."/>
            <person name="Foldi C."/>
            <person name="Dima B."/>
            <person name="Sanchez-Garcia M."/>
            <person name="Sanchez-Ramirez S."/>
            <person name="Szollosi G.J."/>
            <person name="Szarkandi J.G."/>
            <person name="Papp V."/>
            <person name="Albert L."/>
            <person name="Andreopoulos W."/>
            <person name="Angelini C."/>
            <person name="Antonin V."/>
            <person name="Barry K.W."/>
            <person name="Bougher N.L."/>
            <person name="Buchanan P."/>
            <person name="Buyck B."/>
            <person name="Bense V."/>
            <person name="Catcheside P."/>
            <person name="Chovatia M."/>
            <person name="Cooper J."/>
            <person name="Damon W."/>
            <person name="Desjardin D."/>
            <person name="Finy P."/>
            <person name="Geml J."/>
            <person name="Haridas S."/>
            <person name="Hughes K."/>
            <person name="Justo A."/>
            <person name="Karasinski D."/>
            <person name="Kautmanova I."/>
            <person name="Kiss B."/>
            <person name="Kocsube S."/>
            <person name="Kotiranta H."/>
            <person name="LaButti K.M."/>
            <person name="Lechner B.E."/>
            <person name="Liimatainen K."/>
            <person name="Lipzen A."/>
            <person name="Lukacs Z."/>
            <person name="Mihaltcheva S."/>
            <person name="Morgado L.N."/>
            <person name="Niskanen T."/>
            <person name="Noordeloos M.E."/>
            <person name="Ohm R.A."/>
            <person name="Ortiz-Santana B."/>
            <person name="Ovrebo C."/>
            <person name="Racz N."/>
            <person name="Riley R."/>
            <person name="Savchenko A."/>
            <person name="Shiryaev A."/>
            <person name="Soop K."/>
            <person name="Spirin V."/>
            <person name="Szebenyi C."/>
            <person name="Tomsovsky M."/>
            <person name="Tulloss R.E."/>
            <person name="Uehling J."/>
            <person name="Grigoriev I.V."/>
            <person name="Vagvolgyi C."/>
            <person name="Papp T."/>
            <person name="Martin F.M."/>
            <person name="Miettinen O."/>
            <person name="Hibbett D.S."/>
            <person name="Nagy L.G."/>
        </authorList>
    </citation>
    <scope>NUCLEOTIDE SEQUENCE [LARGE SCALE GENOMIC DNA]</scope>
    <source>
        <strain evidence="4 5">FP101781</strain>
    </source>
</reference>
<dbReference type="InterPro" id="IPR027417">
    <property type="entry name" value="P-loop_NTPase"/>
</dbReference>
<dbReference type="EMBL" id="QPFP01000149">
    <property type="protein sequence ID" value="TEB20243.1"/>
    <property type="molecule type" value="Genomic_DNA"/>
</dbReference>
<evidence type="ECO:0000313" key="5">
    <source>
        <dbReference type="Proteomes" id="UP000298030"/>
    </source>
</evidence>
<sequence>MDEDGRPGTNLSVGVYDDRTAHDLVYTQESPPPPHTPSILGHSLPHSRPSTPSPTPSSSWSDQRHTMPPPEPRQMPFDAESTEEIAGPSCFTNSHHFTIGTLNTNLTTNVPNFRTLFEHLNPYITHAAAHNSDERCDAPSCDPRTRVGVRMEIMEWMRLGTADPLPTKLMWLSGPAGSGKTAIALSVADLCHSEKLLAASFFFSSCSVTASRRSKRGFIATLAYHIAEHGTLWQFRTQLLLALERHPDIFRKNLKEQAECLLLGPLRISCRERDRSGWPKVIIVDGLDEVEAEQYHDPKRKEGLRAHENDQLEILNVLFSLSQCSIFPFRIFVSSRPESGIAGFFTTSARARTTELFLDSKYNPDADIRRFLEEKFNKIRQEAGITSLSWPGEATLGRLVDMSSGQFIVPDTIVRWVERGIPQQQLDDVLQLELRGDEAENPFATLDKLFRLILERSPNPSRDPHLVVKWIRCIEGSHNDTSVAPPAKFWKLLLEDIEGEVIFRMKPLASLISIPPPDTSAPITIYHKSLIDFLSTKARCKDLYVDEMSHDSFIASRIVRILKNKASANVLSLPIAADPLEFLRIFQDLKMVRHSTWTPGASICEHLLQFLASLNNDSKDDLALCDAAWWTGLYLTHTGSHAEGFEINQFDECANLLGSMYCRIHKAMECDSNPYPSAHDTLLQVPRSRCHAACIRWREGILAKAKELKWCVHEMEQVKLDSLHNMTVREVNQKFRRMRPGSFCAVCQPSEGRT</sequence>
<comment type="caution">
    <text evidence="4">The sequence shown here is derived from an EMBL/GenBank/DDBJ whole genome shotgun (WGS) entry which is preliminary data.</text>
</comment>
<feature type="region of interest" description="Disordered" evidence="2">
    <location>
        <begin position="1"/>
        <end position="77"/>
    </location>
</feature>
<name>A0A4Y7SET4_COPMI</name>
<keyword evidence="1" id="KW-0677">Repeat</keyword>
<dbReference type="SUPFAM" id="SSF52540">
    <property type="entry name" value="P-loop containing nucleoside triphosphate hydrolases"/>
    <property type="match status" value="1"/>
</dbReference>
<accession>A0A4Y7SET4</accession>
<keyword evidence="5" id="KW-1185">Reference proteome</keyword>
<evidence type="ECO:0000313" key="4">
    <source>
        <dbReference type="EMBL" id="TEB20243.1"/>
    </source>
</evidence>
<evidence type="ECO:0000256" key="1">
    <source>
        <dbReference type="ARBA" id="ARBA00022737"/>
    </source>
</evidence>
<evidence type="ECO:0000259" key="3">
    <source>
        <dbReference type="Pfam" id="PF24883"/>
    </source>
</evidence>
<organism evidence="4 5">
    <name type="scientific">Coprinellus micaceus</name>
    <name type="common">Glistening ink-cap mushroom</name>
    <name type="synonym">Coprinus micaceus</name>
    <dbReference type="NCBI Taxonomy" id="71717"/>
    <lineage>
        <taxon>Eukaryota</taxon>
        <taxon>Fungi</taxon>
        <taxon>Dikarya</taxon>
        <taxon>Basidiomycota</taxon>
        <taxon>Agaricomycotina</taxon>
        <taxon>Agaricomycetes</taxon>
        <taxon>Agaricomycetidae</taxon>
        <taxon>Agaricales</taxon>
        <taxon>Agaricineae</taxon>
        <taxon>Psathyrellaceae</taxon>
        <taxon>Coprinellus</taxon>
    </lineage>
</organism>
<dbReference type="PANTHER" id="PTHR10039">
    <property type="entry name" value="AMELOGENIN"/>
    <property type="match status" value="1"/>
</dbReference>
<proteinExistence type="predicted"/>
<dbReference type="AlphaFoldDB" id="A0A4Y7SET4"/>
<protein>
    <recommendedName>
        <fullName evidence="3">Nephrocystin 3-like N-terminal domain-containing protein</fullName>
    </recommendedName>
</protein>
<dbReference type="STRING" id="71717.A0A4Y7SET4"/>
<gene>
    <name evidence="4" type="ORF">FA13DRAFT_1743245</name>
</gene>